<evidence type="ECO:0000313" key="2">
    <source>
        <dbReference type="EMBL" id="MEY2183588.1"/>
    </source>
</evidence>
<evidence type="ECO:0000256" key="1">
    <source>
        <dbReference type="SAM" id="MobiDB-lite"/>
    </source>
</evidence>
<organism evidence="2 3">
    <name type="scientific">Rhodanobacter humi</name>
    <dbReference type="NCBI Taxonomy" id="1888173"/>
    <lineage>
        <taxon>Bacteria</taxon>
        <taxon>Pseudomonadati</taxon>
        <taxon>Pseudomonadota</taxon>
        <taxon>Gammaproteobacteria</taxon>
        <taxon>Lysobacterales</taxon>
        <taxon>Rhodanobacteraceae</taxon>
        <taxon>Rhodanobacter</taxon>
    </lineage>
</organism>
<dbReference type="Proteomes" id="UP001562159">
    <property type="component" value="Unassembled WGS sequence"/>
</dbReference>
<proteinExistence type="predicted"/>
<reference evidence="2 3" key="1">
    <citation type="submission" date="2024-07" db="EMBL/GenBank/DDBJ databases">
        <title>Molecular mechanisms and environmental adaptations of flagellar loss and biofilm growth of Rhodanobacter under environmental stress.</title>
        <authorList>
            <person name="Chen M."/>
        </authorList>
    </citation>
    <scope>NUCLEOTIDE SEQUENCE [LARGE SCALE GENOMIC DNA]</scope>
    <source>
        <strain evidence="2 3">RS22</strain>
    </source>
</reference>
<name>A0ABV4ATS0_9GAMM</name>
<sequence>METMESPEAIGTTALRCSAPGSGMADVSVPPGFVQRLVDGGAKPVGDPRIPGQGAPALRR</sequence>
<gene>
    <name evidence="2" type="ORF">AB7878_14285</name>
</gene>
<feature type="region of interest" description="Disordered" evidence="1">
    <location>
        <begin position="38"/>
        <end position="60"/>
    </location>
</feature>
<accession>A0ABV4ATS0</accession>
<feature type="region of interest" description="Disordered" evidence="1">
    <location>
        <begin position="1"/>
        <end position="24"/>
    </location>
</feature>
<protein>
    <submittedName>
        <fullName evidence="2">Uncharacterized protein</fullName>
    </submittedName>
</protein>
<dbReference type="EMBL" id="JBGBPY010000001">
    <property type="protein sequence ID" value="MEY2183588.1"/>
    <property type="molecule type" value="Genomic_DNA"/>
</dbReference>
<keyword evidence="3" id="KW-1185">Reference proteome</keyword>
<evidence type="ECO:0000313" key="3">
    <source>
        <dbReference type="Proteomes" id="UP001562159"/>
    </source>
</evidence>
<comment type="caution">
    <text evidence="2">The sequence shown here is derived from an EMBL/GenBank/DDBJ whole genome shotgun (WGS) entry which is preliminary data.</text>
</comment>